<dbReference type="InterPro" id="IPR023772">
    <property type="entry name" value="DNA-bd_HTH_TetR-type_CS"/>
</dbReference>
<organism evidence="6 7">
    <name type="scientific">Pseudonocardia hispaniensis</name>
    <dbReference type="NCBI Taxonomy" id="904933"/>
    <lineage>
        <taxon>Bacteria</taxon>
        <taxon>Bacillati</taxon>
        <taxon>Actinomycetota</taxon>
        <taxon>Actinomycetes</taxon>
        <taxon>Pseudonocardiales</taxon>
        <taxon>Pseudonocardiaceae</taxon>
        <taxon>Pseudonocardia</taxon>
    </lineage>
</organism>
<dbReference type="InterPro" id="IPR001647">
    <property type="entry name" value="HTH_TetR"/>
</dbReference>
<comment type="caution">
    <text evidence="6">The sequence shown here is derived from an EMBL/GenBank/DDBJ whole genome shotgun (WGS) entry which is preliminary data.</text>
</comment>
<feature type="domain" description="HTH tetR-type" evidence="5">
    <location>
        <begin position="19"/>
        <end position="79"/>
    </location>
</feature>
<sequence>MPADVNTPDGSRPRGRQVARTEERIIEAATRMFVADGYVATTLAAVAEAAGVGERTVYSRFGSKAALLKRVVDVAIVGDTEKIDVLGRDWMRTALTAPTAIERIDALAAASRQIMGRAGALFAVAQQAAAIEPLIAEQWQQGREQSRHAQRVVWTRMAADGLLADAADLDRLIDTASVLTAAETYLLITRMVGWQLDAYETWIRDTLTRLIDGPGIPGPGPVGRAATRPTGG</sequence>
<accession>A0ABW1J3J7</accession>
<dbReference type="PANTHER" id="PTHR30055:SF234">
    <property type="entry name" value="HTH-TYPE TRANSCRIPTIONAL REGULATOR BETI"/>
    <property type="match status" value="1"/>
</dbReference>
<dbReference type="RefSeq" id="WP_379585107.1">
    <property type="nucleotide sequence ID" value="NZ_JBHSQW010000026.1"/>
</dbReference>
<evidence type="ECO:0000313" key="6">
    <source>
        <dbReference type="EMBL" id="MFC5995080.1"/>
    </source>
</evidence>
<keyword evidence="2 4" id="KW-0238">DNA-binding</keyword>
<keyword evidence="7" id="KW-1185">Reference proteome</keyword>
<evidence type="ECO:0000256" key="2">
    <source>
        <dbReference type="ARBA" id="ARBA00023125"/>
    </source>
</evidence>
<dbReference type="Proteomes" id="UP001596302">
    <property type="component" value="Unassembled WGS sequence"/>
</dbReference>
<evidence type="ECO:0000256" key="3">
    <source>
        <dbReference type="ARBA" id="ARBA00023163"/>
    </source>
</evidence>
<keyword evidence="1" id="KW-0805">Transcription regulation</keyword>
<name>A0ABW1J3J7_9PSEU</name>
<dbReference type="Pfam" id="PF00440">
    <property type="entry name" value="TetR_N"/>
    <property type="match status" value="1"/>
</dbReference>
<dbReference type="PROSITE" id="PS01081">
    <property type="entry name" value="HTH_TETR_1"/>
    <property type="match status" value="1"/>
</dbReference>
<evidence type="ECO:0000256" key="1">
    <source>
        <dbReference type="ARBA" id="ARBA00023015"/>
    </source>
</evidence>
<dbReference type="PANTHER" id="PTHR30055">
    <property type="entry name" value="HTH-TYPE TRANSCRIPTIONAL REGULATOR RUTR"/>
    <property type="match status" value="1"/>
</dbReference>
<reference evidence="7" key="1">
    <citation type="journal article" date="2019" name="Int. J. Syst. Evol. Microbiol.">
        <title>The Global Catalogue of Microorganisms (GCM) 10K type strain sequencing project: providing services to taxonomists for standard genome sequencing and annotation.</title>
        <authorList>
            <consortium name="The Broad Institute Genomics Platform"/>
            <consortium name="The Broad Institute Genome Sequencing Center for Infectious Disease"/>
            <person name="Wu L."/>
            <person name="Ma J."/>
        </authorList>
    </citation>
    <scope>NUCLEOTIDE SEQUENCE [LARGE SCALE GENOMIC DNA]</scope>
    <source>
        <strain evidence="7">CCM 8391</strain>
    </source>
</reference>
<evidence type="ECO:0000259" key="5">
    <source>
        <dbReference type="PROSITE" id="PS50977"/>
    </source>
</evidence>
<dbReference type="InterPro" id="IPR050109">
    <property type="entry name" value="HTH-type_TetR-like_transc_reg"/>
</dbReference>
<dbReference type="Gene3D" id="1.10.357.10">
    <property type="entry name" value="Tetracycline Repressor, domain 2"/>
    <property type="match status" value="1"/>
</dbReference>
<dbReference type="PRINTS" id="PR00455">
    <property type="entry name" value="HTHTETR"/>
</dbReference>
<proteinExistence type="predicted"/>
<keyword evidence="3" id="KW-0804">Transcription</keyword>
<protein>
    <submittedName>
        <fullName evidence="6">TetR/AcrR family transcriptional regulator</fullName>
    </submittedName>
</protein>
<evidence type="ECO:0000313" key="7">
    <source>
        <dbReference type="Proteomes" id="UP001596302"/>
    </source>
</evidence>
<feature type="DNA-binding region" description="H-T-H motif" evidence="4">
    <location>
        <begin position="42"/>
        <end position="61"/>
    </location>
</feature>
<gene>
    <name evidence="6" type="ORF">ACFQE5_12740</name>
</gene>
<dbReference type="SUPFAM" id="SSF46689">
    <property type="entry name" value="Homeodomain-like"/>
    <property type="match status" value="1"/>
</dbReference>
<dbReference type="EMBL" id="JBHSQW010000026">
    <property type="protein sequence ID" value="MFC5995080.1"/>
    <property type="molecule type" value="Genomic_DNA"/>
</dbReference>
<evidence type="ECO:0000256" key="4">
    <source>
        <dbReference type="PROSITE-ProRule" id="PRU00335"/>
    </source>
</evidence>
<dbReference type="PROSITE" id="PS50977">
    <property type="entry name" value="HTH_TETR_2"/>
    <property type="match status" value="1"/>
</dbReference>
<dbReference type="InterPro" id="IPR009057">
    <property type="entry name" value="Homeodomain-like_sf"/>
</dbReference>